<dbReference type="AlphaFoldDB" id="A0AAD8Z0I6"/>
<reference evidence="2" key="1">
    <citation type="submission" date="2023-03" db="EMBL/GenBank/DDBJ databases">
        <title>Electrophorus voltai genome.</title>
        <authorList>
            <person name="Bian C."/>
        </authorList>
    </citation>
    <scope>NUCLEOTIDE SEQUENCE</scope>
    <source>
        <strain evidence="2">CB-2022</strain>
        <tissue evidence="2">Muscle</tissue>
    </source>
</reference>
<dbReference type="Pfam" id="PF25787">
    <property type="entry name" value="HTH_SB"/>
    <property type="match status" value="1"/>
</dbReference>
<evidence type="ECO:0000313" key="3">
    <source>
        <dbReference type="Proteomes" id="UP001239994"/>
    </source>
</evidence>
<keyword evidence="3" id="KW-1185">Reference proteome</keyword>
<proteinExistence type="predicted"/>
<comment type="caution">
    <text evidence="2">The sequence shown here is derived from an EMBL/GenBank/DDBJ whole genome shotgun (WGS) entry which is preliminary data.</text>
</comment>
<dbReference type="InterPro" id="IPR036388">
    <property type="entry name" value="WH-like_DNA-bd_sf"/>
</dbReference>
<name>A0AAD8Z0I6_9TELE</name>
<feature type="domain" description="Sleeping Beauty transposase HTH" evidence="1">
    <location>
        <begin position="1"/>
        <end position="43"/>
    </location>
</feature>
<evidence type="ECO:0000259" key="1">
    <source>
        <dbReference type="Pfam" id="PF25787"/>
    </source>
</evidence>
<evidence type="ECO:0000313" key="2">
    <source>
        <dbReference type="EMBL" id="KAK1790692.1"/>
    </source>
</evidence>
<protein>
    <recommendedName>
        <fullName evidence="1">Sleeping Beauty transposase HTH domain-containing protein</fullName>
    </recommendedName>
</protein>
<gene>
    <name evidence="2" type="ORF">P4O66_014541</name>
</gene>
<sequence length="86" mass="9802">MLQSKEIQEQMRYKVIEIYQSGKGYKAISKALGLQRTTVRTTIGENMEQCGLVSPDLNPIEMLWHDLKKVLHARKTLQCGPVTTIL</sequence>
<accession>A0AAD8Z0I6</accession>
<dbReference type="InterPro" id="IPR057667">
    <property type="entry name" value="HTH_SB"/>
</dbReference>
<dbReference type="EMBL" id="JAROKS010000021">
    <property type="protein sequence ID" value="KAK1790692.1"/>
    <property type="molecule type" value="Genomic_DNA"/>
</dbReference>
<dbReference type="Proteomes" id="UP001239994">
    <property type="component" value="Unassembled WGS sequence"/>
</dbReference>
<dbReference type="Gene3D" id="1.10.10.10">
    <property type="entry name" value="Winged helix-like DNA-binding domain superfamily/Winged helix DNA-binding domain"/>
    <property type="match status" value="1"/>
</dbReference>
<organism evidence="2 3">
    <name type="scientific">Electrophorus voltai</name>
    <dbReference type="NCBI Taxonomy" id="2609070"/>
    <lineage>
        <taxon>Eukaryota</taxon>
        <taxon>Metazoa</taxon>
        <taxon>Chordata</taxon>
        <taxon>Craniata</taxon>
        <taxon>Vertebrata</taxon>
        <taxon>Euteleostomi</taxon>
        <taxon>Actinopterygii</taxon>
        <taxon>Neopterygii</taxon>
        <taxon>Teleostei</taxon>
        <taxon>Ostariophysi</taxon>
        <taxon>Gymnotiformes</taxon>
        <taxon>Gymnotoidei</taxon>
        <taxon>Gymnotidae</taxon>
        <taxon>Electrophorus</taxon>
    </lineage>
</organism>